<gene>
    <name evidence="2" type="ORF">N825_35895</name>
</gene>
<dbReference type="PATRIC" id="fig|1385369.3.peg.7177"/>
<dbReference type="CDD" id="cd07262">
    <property type="entry name" value="VOC_like"/>
    <property type="match status" value="1"/>
</dbReference>
<comment type="caution">
    <text evidence="2">The sequence shown here is derived from an EMBL/GenBank/DDBJ whole genome shotgun (WGS) entry which is preliminary data.</text>
</comment>
<dbReference type="InterPro" id="IPR004360">
    <property type="entry name" value="Glyas_Fos-R_dOase_dom"/>
</dbReference>
<keyword evidence="3" id="KW-1185">Reference proteome</keyword>
<feature type="domain" description="VOC" evidence="1">
    <location>
        <begin position="10"/>
        <end position="135"/>
    </location>
</feature>
<dbReference type="Proteomes" id="UP000019486">
    <property type="component" value="Unassembled WGS sequence"/>
</dbReference>
<organism evidence="2 3">
    <name type="scientific">Skermanella stibiiresistens SB22</name>
    <dbReference type="NCBI Taxonomy" id="1385369"/>
    <lineage>
        <taxon>Bacteria</taxon>
        <taxon>Pseudomonadati</taxon>
        <taxon>Pseudomonadota</taxon>
        <taxon>Alphaproteobacteria</taxon>
        <taxon>Rhodospirillales</taxon>
        <taxon>Azospirillaceae</taxon>
        <taxon>Skermanella</taxon>
    </lineage>
</organism>
<accession>W9GSW6</accession>
<name>W9GSW6_9PROT</name>
<dbReference type="AlphaFoldDB" id="W9GSW6"/>
<dbReference type="PROSITE" id="PS51819">
    <property type="entry name" value="VOC"/>
    <property type="match status" value="1"/>
</dbReference>
<dbReference type="PANTHER" id="PTHR35006">
    <property type="entry name" value="GLYOXALASE FAMILY PROTEIN (AFU_ORTHOLOGUE AFUA_5G14830)"/>
    <property type="match status" value="1"/>
</dbReference>
<protein>
    <submittedName>
        <fullName evidence="2">Glyoxalase</fullName>
    </submittedName>
</protein>
<evidence type="ECO:0000313" key="2">
    <source>
        <dbReference type="EMBL" id="EWY35756.1"/>
    </source>
</evidence>
<evidence type="ECO:0000313" key="3">
    <source>
        <dbReference type="Proteomes" id="UP000019486"/>
    </source>
</evidence>
<dbReference type="SUPFAM" id="SSF54593">
    <property type="entry name" value="Glyoxalase/Bleomycin resistance protein/Dihydroxybiphenyl dioxygenase"/>
    <property type="match status" value="1"/>
</dbReference>
<sequence>MGKRIMSTDIINHIEFPVAEAERSRRFYEAVLAPLGLSLVISIDPARTSHGGARHGFGKNGYPTLWFHEESGARRPIHIAFTADDRKTVKAFHAAALRSGGTDNGGPAFRERYHANYYAAYVLDPDGNNIEAVCQTE</sequence>
<dbReference type="STRING" id="1385369.N825_35895"/>
<dbReference type="Pfam" id="PF00903">
    <property type="entry name" value="Glyoxalase"/>
    <property type="match status" value="1"/>
</dbReference>
<reference evidence="2 3" key="1">
    <citation type="submission" date="2013-08" db="EMBL/GenBank/DDBJ databases">
        <title>The genome sequence of Skermanella stibiiresistens.</title>
        <authorList>
            <person name="Zhu W."/>
            <person name="Wang G."/>
        </authorList>
    </citation>
    <scope>NUCLEOTIDE SEQUENCE [LARGE SCALE GENOMIC DNA]</scope>
    <source>
        <strain evidence="2 3">SB22</strain>
    </source>
</reference>
<dbReference type="Gene3D" id="3.10.180.10">
    <property type="entry name" value="2,3-Dihydroxybiphenyl 1,2-Dioxygenase, domain 1"/>
    <property type="match status" value="1"/>
</dbReference>
<dbReference type="InterPro" id="IPR029068">
    <property type="entry name" value="Glyas_Bleomycin-R_OHBP_Dase"/>
</dbReference>
<dbReference type="EMBL" id="AVFL01000072">
    <property type="protein sequence ID" value="EWY35756.1"/>
    <property type="molecule type" value="Genomic_DNA"/>
</dbReference>
<evidence type="ECO:0000259" key="1">
    <source>
        <dbReference type="PROSITE" id="PS51819"/>
    </source>
</evidence>
<proteinExistence type="predicted"/>
<dbReference type="PANTHER" id="PTHR35006:SF2">
    <property type="entry name" value="GLYOXALASE FAMILY PROTEIN (AFU_ORTHOLOGUE AFUA_5G14830)"/>
    <property type="match status" value="1"/>
</dbReference>
<dbReference type="InterPro" id="IPR037523">
    <property type="entry name" value="VOC_core"/>
</dbReference>